<dbReference type="GO" id="GO:0005737">
    <property type="term" value="C:cytoplasm"/>
    <property type="evidence" value="ECO:0007669"/>
    <property type="project" value="TreeGrafter"/>
</dbReference>
<sequence>MALICSISNEVPEQPVLSPVSHHIFERRLIEKYLEENHTDPMNGEPLDPADLIEVRSNPLVRPRPPTATSIPAILKLLQDEWDACMLQTFTLRQHLHTTRQELSHVLYQHDAACRVIARITRENGELRETLSNMKPISLPPLGVGIVSEGRAPLLQPGTPMETGEQPAEAATPIPLQPESNFSSITEDVKQRLQETSSYLTAERKKRGKKPPEGLANPDDIQDYELLESHSGLHSAATPGILCLDMSEDCSHVLTGGVDKTATLFHRPSEQIVTSLKGHTKRVNHVVLQSQKSRAFTASADSTVRMWDSPGGGCVRIVKAHDSDVTALSLHATGDYLLTCSLDRHWAFIDIESGTIMAKVASETSNSGLSCGQFHPDGHIFGTGTSDSIIRIWDLEDQNNVANFEGHQGSITSLAFSENGYYLASAADDSLVRIWDLRKLKNIKTISLDDRYEVRGLSFDQSGQYLAMAGSDIQVFLVRQWSLLHKFKDHNSVATAVNFGPDAGFLASVSMDRTLKFFGPSKRNRTEVN</sequence>
<evidence type="ECO:0000256" key="5">
    <source>
        <dbReference type="ARBA" id="ARBA00012483"/>
    </source>
</evidence>
<feature type="repeat" description="WD" evidence="17">
    <location>
        <begin position="404"/>
        <end position="445"/>
    </location>
</feature>
<feature type="domain" description="U-box" evidence="20">
    <location>
        <begin position="1"/>
        <end position="72"/>
    </location>
</feature>
<dbReference type="PROSITE" id="PS00678">
    <property type="entry name" value="WD_REPEATS_1"/>
    <property type="match status" value="1"/>
</dbReference>
<dbReference type="InterPro" id="IPR001680">
    <property type="entry name" value="WD40_rpt"/>
</dbReference>
<dbReference type="PROSITE" id="PS50294">
    <property type="entry name" value="WD_REPEATS_REGION"/>
    <property type="match status" value="3"/>
</dbReference>
<dbReference type="InterPro" id="IPR019775">
    <property type="entry name" value="WD40_repeat_CS"/>
</dbReference>
<keyword evidence="13 18" id="KW-0833">Ubl conjugation pathway</keyword>
<name>A0AAV7JRM0_9METZ</name>
<dbReference type="GO" id="GO:0000974">
    <property type="term" value="C:Prp19 complex"/>
    <property type="evidence" value="ECO:0007669"/>
    <property type="project" value="UniProtKB-UniRule"/>
</dbReference>
<evidence type="ECO:0000256" key="10">
    <source>
        <dbReference type="ARBA" id="ARBA00022728"/>
    </source>
</evidence>
<dbReference type="SUPFAM" id="SSF50978">
    <property type="entry name" value="WD40 repeat-like"/>
    <property type="match status" value="1"/>
</dbReference>
<dbReference type="Gene3D" id="3.30.40.10">
    <property type="entry name" value="Zinc/RING finger domain, C3HC4 (zinc finger)"/>
    <property type="match status" value="1"/>
</dbReference>
<dbReference type="EC" id="2.3.2.27" evidence="5 18"/>
<dbReference type="InterPro" id="IPR013915">
    <property type="entry name" value="Prp19_cc"/>
</dbReference>
<dbReference type="GO" id="GO:0071006">
    <property type="term" value="C:U2-type catalytic step 1 spliceosome"/>
    <property type="evidence" value="ECO:0007669"/>
    <property type="project" value="TreeGrafter"/>
</dbReference>
<proteinExistence type="inferred from homology"/>
<dbReference type="Pfam" id="PF04564">
    <property type="entry name" value="U-box"/>
    <property type="match status" value="1"/>
</dbReference>
<dbReference type="Gene3D" id="2.130.10.10">
    <property type="entry name" value="YVTN repeat-like/Quinoprotein amine dehydrogenase"/>
    <property type="match status" value="1"/>
</dbReference>
<dbReference type="PRINTS" id="PR00320">
    <property type="entry name" value="GPROTEINBRPT"/>
</dbReference>
<reference evidence="21 22" key="1">
    <citation type="journal article" date="2023" name="BMC Biol.">
        <title>The compact genome of the sponge Oopsacas minuta (Hexactinellida) is lacking key metazoan core genes.</title>
        <authorList>
            <person name="Santini S."/>
            <person name="Schenkelaars Q."/>
            <person name="Jourda C."/>
            <person name="Duchesne M."/>
            <person name="Belahbib H."/>
            <person name="Rocher C."/>
            <person name="Selva M."/>
            <person name="Riesgo A."/>
            <person name="Vervoort M."/>
            <person name="Leys S.P."/>
            <person name="Kodjabachian L."/>
            <person name="Le Bivic A."/>
            <person name="Borchiellini C."/>
            <person name="Claverie J.M."/>
            <person name="Renard E."/>
        </authorList>
    </citation>
    <scope>NUCLEOTIDE SEQUENCE [LARGE SCALE GENOMIC DNA]</scope>
    <source>
        <strain evidence="21">SPO-2</strain>
    </source>
</reference>
<dbReference type="PANTHER" id="PTHR43995">
    <property type="entry name" value="PRE-MRNA-PROCESSING FACTOR 19"/>
    <property type="match status" value="1"/>
</dbReference>
<dbReference type="PROSITE" id="PS51698">
    <property type="entry name" value="U_BOX"/>
    <property type="match status" value="1"/>
</dbReference>
<dbReference type="SUPFAM" id="SSF57850">
    <property type="entry name" value="RING/U-box"/>
    <property type="match status" value="1"/>
</dbReference>
<keyword evidence="15 18" id="KW-0234">DNA repair</keyword>
<keyword evidence="16 18" id="KW-0539">Nucleus</keyword>
<dbReference type="InterPro" id="IPR036322">
    <property type="entry name" value="WD40_repeat_dom_sf"/>
</dbReference>
<comment type="subunit">
    <text evidence="18">Homotetramer.</text>
</comment>
<evidence type="ECO:0000256" key="3">
    <source>
        <dbReference type="ARBA" id="ARBA00004906"/>
    </source>
</evidence>
<evidence type="ECO:0000256" key="8">
    <source>
        <dbReference type="ARBA" id="ARBA00022664"/>
    </source>
</evidence>
<keyword evidence="8 18" id="KW-0507">mRNA processing</keyword>
<keyword evidence="9 18" id="KW-0808">Transferase</keyword>
<dbReference type="SMART" id="SM00504">
    <property type="entry name" value="Ubox"/>
    <property type="match status" value="1"/>
</dbReference>
<dbReference type="EMBL" id="JAKMXF010000303">
    <property type="protein sequence ID" value="KAI6651546.1"/>
    <property type="molecule type" value="Genomic_DNA"/>
</dbReference>
<comment type="function">
    <text evidence="18">Ubiquitin-protein ligase which is mainly involved pre-mRNA splicing and DNA repair. Required for pre-mRNA splicing as component of the spliceosome.</text>
</comment>
<dbReference type="CDD" id="cd00200">
    <property type="entry name" value="WD40"/>
    <property type="match status" value="1"/>
</dbReference>
<evidence type="ECO:0000256" key="2">
    <source>
        <dbReference type="ARBA" id="ARBA00004642"/>
    </source>
</evidence>
<dbReference type="CDD" id="cd16656">
    <property type="entry name" value="RING-Ubox_PRP19"/>
    <property type="match status" value="1"/>
</dbReference>
<evidence type="ECO:0000256" key="7">
    <source>
        <dbReference type="ARBA" id="ARBA00022574"/>
    </source>
</evidence>
<dbReference type="SMART" id="SM00320">
    <property type="entry name" value="WD40"/>
    <property type="match status" value="7"/>
</dbReference>
<evidence type="ECO:0000313" key="21">
    <source>
        <dbReference type="EMBL" id="KAI6651546.1"/>
    </source>
</evidence>
<dbReference type="Proteomes" id="UP001165289">
    <property type="component" value="Unassembled WGS sequence"/>
</dbReference>
<feature type="repeat" description="WD" evidence="17">
    <location>
        <begin position="276"/>
        <end position="308"/>
    </location>
</feature>
<dbReference type="InterPro" id="IPR038959">
    <property type="entry name" value="Prp19"/>
</dbReference>
<dbReference type="FunFam" id="3.30.40.10:FF:000027">
    <property type="entry name" value="Pre-mRNA-processing factor 19, putative"/>
    <property type="match status" value="1"/>
</dbReference>
<accession>A0AAV7JRM0</accession>
<evidence type="ECO:0000256" key="1">
    <source>
        <dbReference type="ARBA" id="ARBA00000900"/>
    </source>
</evidence>
<dbReference type="InterPro" id="IPR003613">
    <property type="entry name" value="Ubox_domain"/>
</dbReference>
<evidence type="ECO:0000256" key="16">
    <source>
        <dbReference type="ARBA" id="ARBA00023242"/>
    </source>
</evidence>
<dbReference type="InterPro" id="IPR020472">
    <property type="entry name" value="WD40_PAC1"/>
</dbReference>
<comment type="pathway">
    <text evidence="3 18">Protein modification; protein ubiquitination.</text>
</comment>
<evidence type="ECO:0000256" key="11">
    <source>
        <dbReference type="ARBA" id="ARBA00022737"/>
    </source>
</evidence>
<dbReference type="PROSITE" id="PS50082">
    <property type="entry name" value="WD_REPEATS_2"/>
    <property type="match status" value="4"/>
</dbReference>
<feature type="region of interest" description="Disordered" evidence="19">
    <location>
        <begin position="200"/>
        <end position="219"/>
    </location>
</feature>
<dbReference type="PANTHER" id="PTHR43995:SF1">
    <property type="entry name" value="PRE-MRNA-PROCESSING FACTOR 19"/>
    <property type="match status" value="1"/>
</dbReference>
<dbReference type="GO" id="GO:0070534">
    <property type="term" value="P:protein K63-linked ubiquitination"/>
    <property type="evidence" value="ECO:0007669"/>
    <property type="project" value="UniProtKB-UniRule"/>
</dbReference>
<dbReference type="InterPro" id="IPR015943">
    <property type="entry name" value="WD40/YVTN_repeat-like_dom_sf"/>
</dbReference>
<keyword evidence="11" id="KW-0677">Repeat</keyword>
<feature type="repeat" description="WD" evidence="17">
    <location>
        <begin position="487"/>
        <end position="518"/>
    </location>
</feature>
<evidence type="ECO:0000256" key="17">
    <source>
        <dbReference type="PROSITE-ProRule" id="PRU00221"/>
    </source>
</evidence>
<comment type="subcellular location">
    <subcellularLocation>
        <location evidence="2">Nucleus</location>
        <location evidence="2">Nucleoplasm</location>
    </subcellularLocation>
</comment>
<evidence type="ECO:0000256" key="6">
    <source>
        <dbReference type="ARBA" id="ARBA00015618"/>
    </source>
</evidence>
<evidence type="ECO:0000256" key="13">
    <source>
        <dbReference type="ARBA" id="ARBA00022786"/>
    </source>
</evidence>
<comment type="similarity">
    <text evidence="4 18">Belongs to the WD repeat PRP19 family.</text>
</comment>
<evidence type="ECO:0000256" key="19">
    <source>
        <dbReference type="SAM" id="MobiDB-lite"/>
    </source>
</evidence>
<evidence type="ECO:0000256" key="14">
    <source>
        <dbReference type="ARBA" id="ARBA00023187"/>
    </source>
</evidence>
<evidence type="ECO:0000313" key="22">
    <source>
        <dbReference type="Proteomes" id="UP001165289"/>
    </source>
</evidence>
<keyword evidence="12 18" id="KW-0227">DNA damage</keyword>
<dbReference type="Pfam" id="PF08606">
    <property type="entry name" value="Prp19"/>
    <property type="match status" value="1"/>
</dbReference>
<organism evidence="21 22">
    <name type="scientific">Oopsacas minuta</name>
    <dbReference type="NCBI Taxonomy" id="111878"/>
    <lineage>
        <taxon>Eukaryota</taxon>
        <taxon>Metazoa</taxon>
        <taxon>Porifera</taxon>
        <taxon>Hexactinellida</taxon>
        <taxon>Hexasterophora</taxon>
        <taxon>Lyssacinosida</taxon>
        <taxon>Leucopsacidae</taxon>
        <taxon>Oopsacas</taxon>
    </lineage>
</organism>
<evidence type="ECO:0000256" key="15">
    <source>
        <dbReference type="ARBA" id="ARBA00023204"/>
    </source>
</evidence>
<dbReference type="GO" id="GO:0061630">
    <property type="term" value="F:ubiquitin protein ligase activity"/>
    <property type="evidence" value="ECO:0007669"/>
    <property type="project" value="UniProtKB-UniRule"/>
</dbReference>
<keyword evidence="22" id="KW-1185">Reference proteome</keyword>
<dbReference type="GO" id="GO:0005654">
    <property type="term" value="C:nucleoplasm"/>
    <property type="evidence" value="ECO:0007669"/>
    <property type="project" value="UniProtKB-SubCell"/>
</dbReference>
<dbReference type="Pfam" id="PF24814">
    <property type="entry name" value="WD40_Prp19"/>
    <property type="match status" value="1"/>
</dbReference>
<dbReference type="GO" id="GO:0006281">
    <property type="term" value="P:DNA repair"/>
    <property type="evidence" value="ECO:0007669"/>
    <property type="project" value="UniProtKB-KW"/>
</dbReference>
<protein>
    <recommendedName>
        <fullName evidence="6 18">Pre-mRNA-processing factor 19</fullName>
        <ecNumber evidence="5 18">2.3.2.27</ecNumber>
    </recommendedName>
</protein>
<keyword evidence="14 18" id="KW-0508">mRNA splicing</keyword>
<keyword evidence="10 18" id="KW-0747">Spliceosome</keyword>
<dbReference type="InterPro" id="IPR013083">
    <property type="entry name" value="Znf_RING/FYVE/PHD"/>
</dbReference>
<evidence type="ECO:0000259" key="20">
    <source>
        <dbReference type="PROSITE" id="PS51698"/>
    </source>
</evidence>
<dbReference type="FunFam" id="2.130.10.10:FF:000043">
    <property type="entry name" value="pre-mRNA-processing factor 19"/>
    <property type="match status" value="1"/>
</dbReference>
<dbReference type="InterPro" id="IPR055340">
    <property type="entry name" value="RING-Ubox_PRP19"/>
</dbReference>
<comment type="caution">
    <text evidence="21">The sequence shown here is derived from an EMBL/GenBank/DDBJ whole genome shotgun (WGS) entry which is preliminary data.</text>
</comment>
<keyword evidence="7 17" id="KW-0853">WD repeat</keyword>
<dbReference type="AlphaFoldDB" id="A0AAV7JRM0"/>
<comment type="catalytic activity">
    <reaction evidence="1 18">
        <text>S-ubiquitinyl-[E2 ubiquitin-conjugating enzyme]-L-cysteine + [acceptor protein]-L-lysine = [E2 ubiquitin-conjugating enzyme]-L-cysteine + N(6)-ubiquitinyl-[acceptor protein]-L-lysine.</text>
        <dbReference type="EC" id="2.3.2.27"/>
    </reaction>
</comment>
<feature type="repeat" description="WD" evidence="17">
    <location>
        <begin position="374"/>
        <end position="403"/>
    </location>
</feature>
<dbReference type="GO" id="GO:0000398">
    <property type="term" value="P:mRNA splicing, via spliceosome"/>
    <property type="evidence" value="ECO:0007669"/>
    <property type="project" value="InterPro"/>
</dbReference>
<evidence type="ECO:0000256" key="12">
    <source>
        <dbReference type="ARBA" id="ARBA00022763"/>
    </source>
</evidence>
<evidence type="ECO:0000256" key="4">
    <source>
        <dbReference type="ARBA" id="ARBA00006388"/>
    </source>
</evidence>
<gene>
    <name evidence="21" type="ORF">LOD99_5154</name>
</gene>
<evidence type="ECO:0000256" key="9">
    <source>
        <dbReference type="ARBA" id="ARBA00022679"/>
    </source>
</evidence>
<feature type="region of interest" description="Disordered" evidence="19">
    <location>
        <begin position="151"/>
        <end position="181"/>
    </location>
</feature>
<evidence type="ECO:0000256" key="18">
    <source>
        <dbReference type="RuleBase" id="RU367101"/>
    </source>
</evidence>